<dbReference type="SUPFAM" id="SSF47413">
    <property type="entry name" value="lambda repressor-like DNA-binding domains"/>
    <property type="match status" value="1"/>
</dbReference>
<keyword evidence="1" id="KW-0238">DNA-binding</keyword>
<dbReference type="EMBL" id="JANFXK010000006">
    <property type="protein sequence ID" value="MCQ4636537.1"/>
    <property type="molecule type" value="Genomic_DNA"/>
</dbReference>
<reference evidence="3 4" key="1">
    <citation type="submission" date="2022-06" db="EMBL/GenBank/DDBJ databases">
        <title>Isolation of gut microbiota from human fecal samples.</title>
        <authorList>
            <person name="Pamer E.G."/>
            <person name="Barat B."/>
            <person name="Waligurski E."/>
            <person name="Medina S."/>
            <person name="Paddock L."/>
            <person name="Mostad J."/>
        </authorList>
    </citation>
    <scope>NUCLEOTIDE SEQUENCE [LARGE SCALE GENOMIC DNA]</scope>
    <source>
        <strain evidence="3 4">SL.3.17</strain>
    </source>
</reference>
<accession>A0ABT1RMY2</accession>
<protein>
    <submittedName>
        <fullName evidence="3">Helix-turn-helix domain-containing protein</fullName>
    </submittedName>
</protein>
<dbReference type="PROSITE" id="PS50943">
    <property type="entry name" value="HTH_CROC1"/>
    <property type="match status" value="1"/>
</dbReference>
<feature type="domain" description="HTH cro/C1-type" evidence="2">
    <location>
        <begin position="12"/>
        <end position="66"/>
    </location>
</feature>
<dbReference type="SMART" id="SM00530">
    <property type="entry name" value="HTH_XRE"/>
    <property type="match status" value="1"/>
</dbReference>
<dbReference type="Pfam" id="PF01381">
    <property type="entry name" value="HTH_3"/>
    <property type="match status" value="1"/>
</dbReference>
<dbReference type="Gene3D" id="1.10.260.40">
    <property type="entry name" value="lambda repressor-like DNA-binding domains"/>
    <property type="match status" value="1"/>
</dbReference>
<proteinExistence type="predicted"/>
<organism evidence="3 4">
    <name type="scientific">Anaerovorax odorimutans</name>
    <dbReference type="NCBI Taxonomy" id="109327"/>
    <lineage>
        <taxon>Bacteria</taxon>
        <taxon>Bacillati</taxon>
        <taxon>Bacillota</taxon>
        <taxon>Clostridia</taxon>
        <taxon>Peptostreptococcales</taxon>
        <taxon>Anaerovoracaceae</taxon>
        <taxon>Anaerovorax</taxon>
    </lineage>
</organism>
<dbReference type="InterPro" id="IPR050807">
    <property type="entry name" value="TransReg_Diox_bact_type"/>
</dbReference>
<dbReference type="CDD" id="cd00093">
    <property type="entry name" value="HTH_XRE"/>
    <property type="match status" value="1"/>
</dbReference>
<sequence>MQINYKDLGQRIKAARKKAHLTQAQLAERIGVGNTHISHIETSATVPSLKVIIDIMNELGISPNELFCDYVDTAEPTLLKELEEATDDCDLRELRMIVKSIYFMKGLIREEE</sequence>
<name>A0ABT1RMY2_9FIRM</name>
<dbReference type="RefSeq" id="WP_256131732.1">
    <property type="nucleotide sequence ID" value="NZ_JANFXK010000006.1"/>
</dbReference>
<evidence type="ECO:0000313" key="3">
    <source>
        <dbReference type="EMBL" id="MCQ4636537.1"/>
    </source>
</evidence>
<gene>
    <name evidence="3" type="ORF">NE619_07330</name>
</gene>
<evidence type="ECO:0000256" key="1">
    <source>
        <dbReference type="ARBA" id="ARBA00023125"/>
    </source>
</evidence>
<dbReference type="PANTHER" id="PTHR46797:SF1">
    <property type="entry name" value="METHYLPHOSPHONATE SYNTHASE"/>
    <property type="match status" value="1"/>
</dbReference>
<evidence type="ECO:0000313" key="4">
    <source>
        <dbReference type="Proteomes" id="UP001524502"/>
    </source>
</evidence>
<evidence type="ECO:0000259" key="2">
    <source>
        <dbReference type="PROSITE" id="PS50943"/>
    </source>
</evidence>
<dbReference type="PANTHER" id="PTHR46797">
    <property type="entry name" value="HTH-TYPE TRANSCRIPTIONAL REGULATOR"/>
    <property type="match status" value="1"/>
</dbReference>
<dbReference type="InterPro" id="IPR001387">
    <property type="entry name" value="Cro/C1-type_HTH"/>
</dbReference>
<keyword evidence="4" id="KW-1185">Reference proteome</keyword>
<dbReference type="InterPro" id="IPR010982">
    <property type="entry name" value="Lambda_DNA-bd_dom_sf"/>
</dbReference>
<dbReference type="Proteomes" id="UP001524502">
    <property type="component" value="Unassembled WGS sequence"/>
</dbReference>
<comment type="caution">
    <text evidence="3">The sequence shown here is derived from an EMBL/GenBank/DDBJ whole genome shotgun (WGS) entry which is preliminary data.</text>
</comment>